<feature type="region of interest" description="Disordered" evidence="1">
    <location>
        <begin position="374"/>
        <end position="525"/>
    </location>
</feature>
<accession>A0ABQ4WJW8</accession>
<evidence type="ECO:0000256" key="1">
    <source>
        <dbReference type="SAM" id="MobiDB-lite"/>
    </source>
</evidence>
<dbReference type="EMBL" id="BQNB010008709">
    <property type="protein sequence ID" value="GJS53200.1"/>
    <property type="molecule type" value="Genomic_DNA"/>
</dbReference>
<dbReference type="PANTHER" id="PTHR47718">
    <property type="entry name" value="OS01G0519700 PROTEIN"/>
    <property type="match status" value="1"/>
</dbReference>
<proteinExistence type="predicted"/>
<feature type="compositionally biased region" description="Acidic residues" evidence="1">
    <location>
        <begin position="395"/>
        <end position="412"/>
    </location>
</feature>
<dbReference type="PANTHER" id="PTHR47718:SF17">
    <property type="entry name" value="PROTEIN FAR1-RELATED SEQUENCE 5-LIKE"/>
    <property type="match status" value="1"/>
</dbReference>
<comment type="caution">
    <text evidence="3">The sequence shown here is derived from an EMBL/GenBank/DDBJ whole genome shotgun (WGS) entry which is preliminary data.</text>
</comment>
<evidence type="ECO:0000259" key="2">
    <source>
        <dbReference type="Pfam" id="PF03101"/>
    </source>
</evidence>
<sequence>MVKTLGIVRVKDDGVKFYKPDVPDCMKPLKGKLFNTLEDALHFYRTYAKLSGFEARKSTEYKRKDGKIKQKYFVCSREGFKLIAIMDTLVDNLKSWKLRRKSEKEKDLHVTVLNNNIGLMKAFKMMKELFGGFDKVGATSVDCKNFRRGINLFIGEYDGKMVVELLMNKQEYINGFSCDYFTNDDGNLSGLFWADEVAKHNYLSFGDCDNRCVKSKVYEWYWKSKDVTQGNWVEIVRIALRILVDSRRMSTPVFVDPEISTQADGAQSSRVPVPLPEDPYEAIRQAYLDGTDTESEPFEDPVETETPESPLTVAPPTSLPESTPLILAPILRRTARMAVRYPPAMSSGLSTSMAEVATMSESAFRKRFRSFYDSSPFSSPPDLPSQKRYRGTSELVEDDEEIEESLDSDSVSEDTKDEGPTAEDEDPVAGDEGLAAGDESPSIGVESHGLDAESRGLDVESRSLDDESRGLDDKGHSVESDGLGLGEEEEAVPGGQGSRSAPEPERPERVSVSRQPTLTKWTDPEDGIVYIDVPAYPPPAPPV</sequence>
<dbReference type="InterPro" id="IPR004330">
    <property type="entry name" value="FAR1_DNA_bnd_dom"/>
</dbReference>
<feature type="compositionally biased region" description="Basic and acidic residues" evidence="1">
    <location>
        <begin position="502"/>
        <end position="511"/>
    </location>
</feature>
<organism evidence="3 4">
    <name type="scientific">Tanacetum coccineum</name>
    <dbReference type="NCBI Taxonomy" id="301880"/>
    <lineage>
        <taxon>Eukaryota</taxon>
        <taxon>Viridiplantae</taxon>
        <taxon>Streptophyta</taxon>
        <taxon>Embryophyta</taxon>
        <taxon>Tracheophyta</taxon>
        <taxon>Spermatophyta</taxon>
        <taxon>Magnoliopsida</taxon>
        <taxon>eudicotyledons</taxon>
        <taxon>Gunneridae</taxon>
        <taxon>Pentapetalae</taxon>
        <taxon>asterids</taxon>
        <taxon>campanulids</taxon>
        <taxon>Asterales</taxon>
        <taxon>Asteraceae</taxon>
        <taxon>Asteroideae</taxon>
        <taxon>Anthemideae</taxon>
        <taxon>Anthemidinae</taxon>
        <taxon>Tanacetum</taxon>
    </lineage>
</organism>
<evidence type="ECO:0000313" key="3">
    <source>
        <dbReference type="EMBL" id="GJS53200.1"/>
    </source>
</evidence>
<feature type="compositionally biased region" description="Acidic residues" evidence="1">
    <location>
        <begin position="420"/>
        <end position="429"/>
    </location>
</feature>
<feature type="compositionally biased region" description="Basic and acidic residues" evidence="1">
    <location>
        <begin position="448"/>
        <end position="479"/>
    </location>
</feature>
<feature type="region of interest" description="Disordered" evidence="1">
    <location>
        <begin position="291"/>
        <end position="324"/>
    </location>
</feature>
<feature type="domain" description="FAR1" evidence="2">
    <location>
        <begin position="42"/>
        <end position="84"/>
    </location>
</feature>
<name>A0ABQ4WJW8_9ASTR</name>
<reference evidence="3" key="1">
    <citation type="journal article" date="2022" name="Int. J. Mol. Sci.">
        <title>Draft Genome of Tanacetum Coccineum: Genomic Comparison of Closely Related Tanacetum-Family Plants.</title>
        <authorList>
            <person name="Yamashiro T."/>
            <person name="Shiraishi A."/>
            <person name="Nakayama K."/>
            <person name="Satake H."/>
        </authorList>
    </citation>
    <scope>NUCLEOTIDE SEQUENCE</scope>
</reference>
<gene>
    <name evidence="3" type="ORF">Tco_0626562</name>
</gene>
<dbReference type="Pfam" id="PF03101">
    <property type="entry name" value="FAR1"/>
    <property type="match status" value="1"/>
</dbReference>
<feature type="compositionally biased region" description="Acidic residues" evidence="1">
    <location>
        <begin position="291"/>
        <end position="306"/>
    </location>
</feature>
<protein>
    <submittedName>
        <fullName evidence="3">FAR1 DNA binding domain, zinc finger, SWIM-type, MULE transposase domain containing protein</fullName>
    </submittedName>
</protein>
<reference evidence="3" key="2">
    <citation type="submission" date="2022-01" db="EMBL/GenBank/DDBJ databases">
        <authorList>
            <person name="Yamashiro T."/>
            <person name="Shiraishi A."/>
            <person name="Satake H."/>
            <person name="Nakayama K."/>
        </authorList>
    </citation>
    <scope>NUCLEOTIDE SEQUENCE</scope>
</reference>
<keyword evidence="4" id="KW-1185">Reference proteome</keyword>
<dbReference type="Proteomes" id="UP001151760">
    <property type="component" value="Unassembled WGS sequence"/>
</dbReference>
<evidence type="ECO:0000313" key="4">
    <source>
        <dbReference type="Proteomes" id="UP001151760"/>
    </source>
</evidence>